<evidence type="ECO:0000256" key="3">
    <source>
        <dbReference type="ARBA" id="ARBA00023098"/>
    </source>
</evidence>
<evidence type="ECO:0000256" key="1">
    <source>
        <dbReference type="ARBA" id="ARBA00022516"/>
    </source>
</evidence>
<keyword evidence="2" id="KW-0378">Hydrolase</keyword>
<comment type="caution">
    <text evidence="4">The sequence shown here is derived from an EMBL/GenBank/DDBJ whole genome shotgun (WGS) entry which is preliminary data.</text>
</comment>
<evidence type="ECO:0000256" key="2">
    <source>
        <dbReference type="ARBA" id="ARBA00022801"/>
    </source>
</evidence>
<name>A0ABS9BXG5_9BACT</name>
<dbReference type="Proteomes" id="UP001201449">
    <property type="component" value="Unassembled WGS sequence"/>
</dbReference>
<keyword evidence="5" id="KW-1185">Reference proteome</keyword>
<accession>A0ABS9BXG5</accession>
<evidence type="ECO:0000313" key="4">
    <source>
        <dbReference type="EMBL" id="MCF1752437.1"/>
    </source>
</evidence>
<protein>
    <submittedName>
        <fullName evidence="4">ACP phosphodiesterase</fullName>
    </submittedName>
</protein>
<dbReference type="Pfam" id="PF04336">
    <property type="entry name" value="ACP_PD"/>
    <property type="match status" value="1"/>
</dbReference>
<dbReference type="RefSeq" id="WP_234862330.1">
    <property type="nucleotide sequence ID" value="NZ_JAKEVZ010000012.1"/>
</dbReference>
<dbReference type="PIRSF" id="PIRSF011489">
    <property type="entry name" value="DUF479"/>
    <property type="match status" value="1"/>
</dbReference>
<dbReference type="EMBL" id="JAKEVZ010000012">
    <property type="protein sequence ID" value="MCF1752437.1"/>
    <property type="molecule type" value="Genomic_DNA"/>
</dbReference>
<dbReference type="PANTHER" id="PTHR38764:SF1">
    <property type="entry name" value="ACYL CARRIER PROTEIN PHOSPHODIESTERASE"/>
    <property type="match status" value="1"/>
</dbReference>
<organism evidence="4 5">
    <name type="scientific">Mariniradius sediminis</name>
    <dbReference type="NCBI Taxonomy" id="2909237"/>
    <lineage>
        <taxon>Bacteria</taxon>
        <taxon>Pseudomonadati</taxon>
        <taxon>Bacteroidota</taxon>
        <taxon>Cytophagia</taxon>
        <taxon>Cytophagales</taxon>
        <taxon>Cyclobacteriaceae</taxon>
        <taxon>Mariniradius</taxon>
    </lineage>
</organism>
<gene>
    <name evidence="4" type="ORF">L0U89_15360</name>
</gene>
<reference evidence="4 5" key="1">
    <citation type="submission" date="2022-01" db="EMBL/GenBank/DDBJ databases">
        <title>Mariniradius saccharolyticus sp. nov., isolated from sediment of a river.</title>
        <authorList>
            <person name="Liu H."/>
        </authorList>
    </citation>
    <scope>NUCLEOTIDE SEQUENCE [LARGE SCALE GENOMIC DNA]</scope>
    <source>
        <strain evidence="4 5">RY-2</strain>
    </source>
</reference>
<evidence type="ECO:0000313" key="5">
    <source>
        <dbReference type="Proteomes" id="UP001201449"/>
    </source>
</evidence>
<sequence>MNFLAHAYLSFGDPKVLVGNFIGDFVRGDIEHSFDKDIVIGIKLHWGIDNFTDHHFVVKEAQAILRPHYSRYSMVITDMYFDYFLARYWKNYSAKPLPEFADEVYETIDSYADILPEKFLQTFSYMKYYNWLAGYGELEGIRRAMTGMSKRTRFDSKMETAHIFLDEHHEYLKVHFGDFFEDVVSFAKGRLKELREEYGSLQT</sequence>
<dbReference type="InterPro" id="IPR007431">
    <property type="entry name" value="ACP_PD"/>
</dbReference>
<keyword evidence="3" id="KW-0443">Lipid metabolism</keyword>
<keyword evidence="1" id="KW-0444">Lipid biosynthesis</keyword>
<dbReference type="PANTHER" id="PTHR38764">
    <property type="entry name" value="ACYL CARRIER PROTEIN PHOSPHODIESTERASE"/>
    <property type="match status" value="1"/>
</dbReference>
<proteinExistence type="predicted"/>